<gene>
    <name evidence="16" type="ORF">Fcan01_14041</name>
</gene>
<comment type="caution">
    <text evidence="16">The sequence shown here is derived from an EMBL/GenBank/DDBJ whole genome shotgun (WGS) entry which is preliminary data.</text>
</comment>
<dbReference type="PROSITE" id="PS50836">
    <property type="entry name" value="DOMON"/>
    <property type="match status" value="1"/>
</dbReference>
<dbReference type="InterPro" id="IPR006593">
    <property type="entry name" value="Cyt_b561/ferric_Rdtase_TM"/>
</dbReference>
<feature type="signal peptide" evidence="13">
    <location>
        <begin position="1"/>
        <end position="23"/>
    </location>
</feature>
<feature type="transmembrane region" description="Helical" evidence="12">
    <location>
        <begin position="500"/>
        <end position="524"/>
    </location>
</feature>
<dbReference type="PROSITE" id="PS50939">
    <property type="entry name" value="CYTOCHROME_B561"/>
    <property type="match status" value="1"/>
</dbReference>
<dbReference type="InterPro" id="IPR005018">
    <property type="entry name" value="DOMON_domain"/>
</dbReference>
<dbReference type="PANTHER" id="PTHR23130">
    <property type="entry name" value="CYTOCHROME B561 AND DOMON DOMAIN-CONTAINING PROTEIN"/>
    <property type="match status" value="1"/>
</dbReference>
<evidence type="ECO:0000256" key="1">
    <source>
        <dbReference type="ARBA" id="ARBA00001970"/>
    </source>
</evidence>
<dbReference type="STRING" id="158441.A0A226E091"/>
<evidence type="ECO:0000256" key="2">
    <source>
        <dbReference type="ARBA" id="ARBA00004141"/>
    </source>
</evidence>
<dbReference type="OrthoDB" id="6372137at2759"/>
<dbReference type="Gene3D" id="2.60.40.4060">
    <property type="entry name" value="Reeler domain"/>
    <property type="match status" value="1"/>
</dbReference>
<sequence length="624" mass="67609">MTPTHAVAILLVAIGLSSHYVAGYQGGAPASGDICESMIPGHKARPQDPATNPYTVTVSNLRPKGGETVLITLNAPASQPPFKAGDKTTNLGRFNATYAPAVSQAISCFGNSRSAMTHVSGSEKNSVTVAWIAPNENLDGLEITSTFVKTGSEYWTHISHPEKLTVVKDNDLTTQSPIEGGISDELRRRLQTVYKACGESTGCFGFPDNCVARFLATQSEANPKTCTILTSFAAVGERNVYTLVGRPSTDDSTTGYIALGMSDDVKMGQDSVVGCFINSGTPAIHRFYNPGKSNTKAESPSLGLVSKSASLDDGYLFCEFEQTDHDVPGLGVKLRDSKYHYLLARGTSASPNGLTPHGAIGADASPSSDAIHITDLIIFGGENNKRILIQLHGSIMIVAWLLCASTGMFTARYYKLTHTDVMPFKKAFWFVLHLFCMFSTAILTVVGAILIIVYKKEYSFKSSDKVHWHPILGTVLFGLAFFQVCIAFMRPHPGTKMRPIFNWVHWTIGNSAHIVGIACIFLANGLQPANLEKDEYMFIMMGAVLFHIVMHLIMSFHTLWADKQMDTKSKRAVVPGPMKPNGLSSEAPGTGFRSGMLVIYFLGLFGCAAALLYFVCRPLEVLDA</sequence>
<evidence type="ECO:0000313" key="16">
    <source>
        <dbReference type="EMBL" id="OXA51165.1"/>
    </source>
</evidence>
<evidence type="ECO:0000313" key="17">
    <source>
        <dbReference type="Proteomes" id="UP000198287"/>
    </source>
</evidence>
<dbReference type="CDD" id="cd08760">
    <property type="entry name" value="Cyt_b561_FRRS1_like"/>
    <property type="match status" value="1"/>
</dbReference>
<evidence type="ECO:0000256" key="7">
    <source>
        <dbReference type="ARBA" id="ARBA00022982"/>
    </source>
</evidence>
<feature type="domain" description="Cytochrome b561" evidence="15">
    <location>
        <begin position="354"/>
        <end position="557"/>
    </location>
</feature>
<evidence type="ECO:0000256" key="13">
    <source>
        <dbReference type="SAM" id="SignalP"/>
    </source>
</evidence>
<evidence type="ECO:0000256" key="11">
    <source>
        <dbReference type="ARBA" id="ARBA00023180"/>
    </source>
</evidence>
<keyword evidence="9" id="KW-0408">Iron</keyword>
<feature type="chain" id="PRO_5013211670" evidence="13">
    <location>
        <begin position="24"/>
        <end position="624"/>
    </location>
</feature>
<dbReference type="EMBL" id="LNIX01000008">
    <property type="protein sequence ID" value="OXA51165.1"/>
    <property type="molecule type" value="Genomic_DNA"/>
</dbReference>
<dbReference type="InterPro" id="IPR042307">
    <property type="entry name" value="Reeler_sf"/>
</dbReference>
<evidence type="ECO:0000256" key="10">
    <source>
        <dbReference type="ARBA" id="ARBA00023136"/>
    </source>
</evidence>
<feature type="transmembrane region" description="Helical" evidence="12">
    <location>
        <begin position="536"/>
        <end position="561"/>
    </location>
</feature>
<evidence type="ECO:0000256" key="9">
    <source>
        <dbReference type="ARBA" id="ARBA00023004"/>
    </source>
</evidence>
<dbReference type="Pfam" id="PF03188">
    <property type="entry name" value="Cytochrom_B561"/>
    <property type="match status" value="1"/>
</dbReference>
<keyword evidence="5 12" id="KW-0812">Transmembrane</keyword>
<dbReference type="SMART" id="SM00665">
    <property type="entry name" value="B561"/>
    <property type="match status" value="1"/>
</dbReference>
<comment type="subcellular location">
    <subcellularLocation>
        <location evidence="2">Membrane</location>
        <topology evidence="2">Multi-pass membrane protein</topology>
    </subcellularLocation>
</comment>
<dbReference type="CDD" id="cd08544">
    <property type="entry name" value="Reeler"/>
    <property type="match status" value="1"/>
</dbReference>
<feature type="transmembrane region" description="Helical" evidence="12">
    <location>
        <begin position="597"/>
        <end position="615"/>
    </location>
</feature>
<organism evidence="16 17">
    <name type="scientific">Folsomia candida</name>
    <name type="common">Springtail</name>
    <dbReference type="NCBI Taxonomy" id="158441"/>
    <lineage>
        <taxon>Eukaryota</taxon>
        <taxon>Metazoa</taxon>
        <taxon>Ecdysozoa</taxon>
        <taxon>Arthropoda</taxon>
        <taxon>Hexapoda</taxon>
        <taxon>Collembola</taxon>
        <taxon>Entomobryomorpha</taxon>
        <taxon>Isotomoidea</taxon>
        <taxon>Isotomidae</taxon>
        <taxon>Proisotominae</taxon>
        <taxon>Folsomia</taxon>
    </lineage>
</organism>
<evidence type="ECO:0000259" key="14">
    <source>
        <dbReference type="PROSITE" id="PS50836"/>
    </source>
</evidence>
<keyword evidence="4" id="KW-0813">Transport</keyword>
<keyword evidence="10 12" id="KW-0472">Membrane</keyword>
<feature type="transmembrane region" description="Helical" evidence="12">
    <location>
        <begin position="395"/>
        <end position="415"/>
    </location>
</feature>
<dbReference type="InterPro" id="IPR002861">
    <property type="entry name" value="Reeler_dom"/>
</dbReference>
<accession>A0A226E091</accession>
<keyword evidence="8 12" id="KW-1133">Transmembrane helix</keyword>
<evidence type="ECO:0000256" key="3">
    <source>
        <dbReference type="ARBA" id="ARBA00009195"/>
    </source>
</evidence>
<evidence type="ECO:0000256" key="5">
    <source>
        <dbReference type="ARBA" id="ARBA00022692"/>
    </source>
</evidence>
<comment type="similarity">
    <text evidence="3">Belongs to the FRRS1 family.</text>
</comment>
<evidence type="ECO:0000259" key="15">
    <source>
        <dbReference type="PROSITE" id="PS50939"/>
    </source>
</evidence>
<dbReference type="AlphaFoldDB" id="A0A226E091"/>
<evidence type="ECO:0000256" key="6">
    <source>
        <dbReference type="ARBA" id="ARBA00022729"/>
    </source>
</evidence>
<dbReference type="Gene3D" id="1.20.120.1770">
    <property type="match status" value="1"/>
</dbReference>
<keyword evidence="6 13" id="KW-0732">Signal</keyword>
<evidence type="ECO:0000256" key="12">
    <source>
        <dbReference type="SAM" id="Phobius"/>
    </source>
</evidence>
<proteinExistence type="inferred from homology"/>
<protein>
    <submittedName>
        <fullName evidence="16">Putative ferric-chelate reductase 1</fullName>
    </submittedName>
</protein>
<reference evidence="16 17" key="1">
    <citation type="submission" date="2015-12" db="EMBL/GenBank/DDBJ databases">
        <title>The genome of Folsomia candida.</title>
        <authorList>
            <person name="Faddeeva A."/>
            <person name="Derks M.F."/>
            <person name="Anvar Y."/>
            <person name="Smit S."/>
            <person name="Van Straalen N."/>
            <person name="Roelofs D."/>
        </authorList>
    </citation>
    <scope>NUCLEOTIDE SEQUENCE [LARGE SCALE GENOMIC DNA]</scope>
    <source>
        <strain evidence="16 17">VU population</strain>
        <tissue evidence="16">Whole body</tissue>
    </source>
</reference>
<keyword evidence="17" id="KW-1185">Reference proteome</keyword>
<feature type="domain" description="DOMON" evidence="14">
    <location>
        <begin position="226"/>
        <end position="346"/>
    </location>
</feature>
<evidence type="ECO:0000256" key="4">
    <source>
        <dbReference type="ARBA" id="ARBA00022448"/>
    </source>
</evidence>
<dbReference type="PANTHER" id="PTHR23130:SF171">
    <property type="entry name" value="OS01G0895300 PROTEIN"/>
    <property type="match status" value="1"/>
</dbReference>
<feature type="transmembrane region" description="Helical" evidence="12">
    <location>
        <begin position="427"/>
        <end position="454"/>
    </location>
</feature>
<keyword evidence="11" id="KW-0325">Glycoprotein</keyword>
<comment type="cofactor">
    <cofactor evidence="1">
        <name>heme b</name>
        <dbReference type="ChEBI" id="CHEBI:60344"/>
    </cofactor>
</comment>
<dbReference type="Pfam" id="PF02014">
    <property type="entry name" value="Reeler"/>
    <property type="match status" value="1"/>
</dbReference>
<name>A0A226E091_FOLCA</name>
<evidence type="ECO:0000256" key="8">
    <source>
        <dbReference type="ARBA" id="ARBA00022989"/>
    </source>
</evidence>
<dbReference type="Proteomes" id="UP000198287">
    <property type="component" value="Unassembled WGS sequence"/>
</dbReference>
<feature type="transmembrane region" description="Helical" evidence="12">
    <location>
        <begin position="466"/>
        <end position="488"/>
    </location>
</feature>
<keyword evidence="7" id="KW-0249">Electron transport</keyword>
<dbReference type="GO" id="GO:0016020">
    <property type="term" value="C:membrane"/>
    <property type="evidence" value="ECO:0007669"/>
    <property type="project" value="UniProtKB-SubCell"/>
</dbReference>